<dbReference type="Pfam" id="PF04290">
    <property type="entry name" value="DctQ"/>
    <property type="match status" value="1"/>
</dbReference>
<evidence type="ECO:0000256" key="4">
    <source>
        <dbReference type="ARBA" id="ARBA00022519"/>
    </source>
</evidence>
<keyword evidence="4" id="KW-0997">Cell inner membrane</keyword>
<evidence type="ECO:0000256" key="2">
    <source>
        <dbReference type="ARBA" id="ARBA00022448"/>
    </source>
</evidence>
<evidence type="ECO:0000256" key="3">
    <source>
        <dbReference type="ARBA" id="ARBA00022475"/>
    </source>
</evidence>
<name>A0A1M4WI78_9BACT</name>
<feature type="transmembrane region" description="Helical" evidence="9">
    <location>
        <begin position="46"/>
        <end position="64"/>
    </location>
</feature>
<dbReference type="RefSeq" id="WP_217651565.1">
    <property type="nucleotide sequence ID" value="NZ_FQUM01000002.1"/>
</dbReference>
<proteinExistence type="inferred from homology"/>
<evidence type="ECO:0000256" key="8">
    <source>
        <dbReference type="ARBA" id="ARBA00038436"/>
    </source>
</evidence>
<dbReference type="PANTHER" id="PTHR35011">
    <property type="entry name" value="2,3-DIKETO-L-GULONATE TRAP TRANSPORTER SMALL PERMEASE PROTEIN YIAM"/>
    <property type="match status" value="1"/>
</dbReference>
<dbReference type="AlphaFoldDB" id="A0A1M4WI78"/>
<dbReference type="InterPro" id="IPR007387">
    <property type="entry name" value="TRAP_DctQ"/>
</dbReference>
<evidence type="ECO:0000256" key="7">
    <source>
        <dbReference type="ARBA" id="ARBA00023136"/>
    </source>
</evidence>
<dbReference type="STRING" id="1484053.SAMN05444274_102454"/>
<gene>
    <name evidence="11" type="ORF">SAMN05444274_102454</name>
</gene>
<sequence length="159" mass="17986">MTIRKNIDKALEWVLVFLMSILVIDVLWQVISRYVMSSPSSFTDELAGFLLIWVGLLGATYVSGKREHLAIDLLLQRSTPQRRFKLELIISVVVILFAVTVLLAGGTWLVYTRFYLSVKSAALGLPLGLVYLVLPISGILIAYFDIDNIVRMVRENRKN</sequence>
<evidence type="ECO:0000259" key="10">
    <source>
        <dbReference type="Pfam" id="PF04290"/>
    </source>
</evidence>
<keyword evidence="6 9" id="KW-1133">Transmembrane helix</keyword>
<organism evidence="11 12">
    <name type="scientific">Mariniphaga anaerophila</name>
    <dbReference type="NCBI Taxonomy" id="1484053"/>
    <lineage>
        <taxon>Bacteria</taxon>
        <taxon>Pseudomonadati</taxon>
        <taxon>Bacteroidota</taxon>
        <taxon>Bacteroidia</taxon>
        <taxon>Marinilabiliales</taxon>
        <taxon>Prolixibacteraceae</taxon>
        <taxon>Mariniphaga</taxon>
    </lineage>
</organism>
<feature type="domain" description="Tripartite ATP-independent periplasmic transporters DctQ component" evidence="10">
    <location>
        <begin position="24"/>
        <end position="154"/>
    </location>
</feature>
<keyword evidence="3" id="KW-1003">Cell membrane</keyword>
<feature type="transmembrane region" description="Helical" evidence="9">
    <location>
        <begin position="84"/>
        <end position="111"/>
    </location>
</feature>
<reference evidence="11 12" key="1">
    <citation type="submission" date="2016-11" db="EMBL/GenBank/DDBJ databases">
        <authorList>
            <person name="Jaros S."/>
            <person name="Januszkiewicz K."/>
            <person name="Wedrychowicz H."/>
        </authorList>
    </citation>
    <scope>NUCLEOTIDE SEQUENCE [LARGE SCALE GENOMIC DNA]</scope>
    <source>
        <strain evidence="11 12">DSM 26910</strain>
    </source>
</reference>
<evidence type="ECO:0000256" key="1">
    <source>
        <dbReference type="ARBA" id="ARBA00004429"/>
    </source>
</evidence>
<comment type="subcellular location">
    <subcellularLocation>
        <location evidence="1">Cell inner membrane</location>
        <topology evidence="1">Multi-pass membrane protein</topology>
    </subcellularLocation>
</comment>
<protein>
    <submittedName>
        <fullName evidence="11">TRAP-type C4-dicarboxylate transport system, small permease component</fullName>
    </submittedName>
</protein>
<evidence type="ECO:0000256" key="6">
    <source>
        <dbReference type="ARBA" id="ARBA00022989"/>
    </source>
</evidence>
<keyword evidence="5 9" id="KW-0812">Transmembrane</keyword>
<dbReference type="GO" id="GO:0022857">
    <property type="term" value="F:transmembrane transporter activity"/>
    <property type="evidence" value="ECO:0007669"/>
    <property type="project" value="TreeGrafter"/>
</dbReference>
<feature type="transmembrane region" description="Helical" evidence="9">
    <location>
        <begin position="12"/>
        <end position="31"/>
    </location>
</feature>
<dbReference type="Proteomes" id="UP000184164">
    <property type="component" value="Unassembled WGS sequence"/>
</dbReference>
<dbReference type="InterPro" id="IPR055348">
    <property type="entry name" value="DctQ"/>
</dbReference>
<dbReference type="PANTHER" id="PTHR35011:SF2">
    <property type="entry name" value="2,3-DIKETO-L-GULONATE TRAP TRANSPORTER SMALL PERMEASE PROTEIN YIAM"/>
    <property type="match status" value="1"/>
</dbReference>
<dbReference type="EMBL" id="FQUM01000002">
    <property type="protein sequence ID" value="SHE80949.1"/>
    <property type="molecule type" value="Genomic_DNA"/>
</dbReference>
<evidence type="ECO:0000256" key="5">
    <source>
        <dbReference type="ARBA" id="ARBA00022692"/>
    </source>
</evidence>
<keyword evidence="7 9" id="KW-0472">Membrane</keyword>
<comment type="similarity">
    <text evidence="8">Belongs to the TRAP transporter small permease family.</text>
</comment>
<dbReference type="GO" id="GO:0005886">
    <property type="term" value="C:plasma membrane"/>
    <property type="evidence" value="ECO:0007669"/>
    <property type="project" value="UniProtKB-SubCell"/>
</dbReference>
<accession>A0A1M4WI78</accession>
<keyword evidence="2" id="KW-0813">Transport</keyword>
<evidence type="ECO:0000256" key="9">
    <source>
        <dbReference type="SAM" id="Phobius"/>
    </source>
</evidence>
<evidence type="ECO:0000313" key="11">
    <source>
        <dbReference type="EMBL" id="SHE80949.1"/>
    </source>
</evidence>
<dbReference type="GO" id="GO:0015740">
    <property type="term" value="P:C4-dicarboxylate transport"/>
    <property type="evidence" value="ECO:0007669"/>
    <property type="project" value="TreeGrafter"/>
</dbReference>
<keyword evidence="12" id="KW-1185">Reference proteome</keyword>
<evidence type="ECO:0000313" key="12">
    <source>
        <dbReference type="Proteomes" id="UP000184164"/>
    </source>
</evidence>
<feature type="transmembrane region" description="Helical" evidence="9">
    <location>
        <begin position="123"/>
        <end position="144"/>
    </location>
</feature>